<evidence type="ECO:0000256" key="8">
    <source>
        <dbReference type="ARBA" id="ARBA00045370"/>
    </source>
</evidence>
<dbReference type="EMBL" id="LYOR01000002">
    <property type="protein sequence ID" value="OFV66543.1"/>
    <property type="molecule type" value="Genomic_DNA"/>
</dbReference>
<evidence type="ECO:0000256" key="6">
    <source>
        <dbReference type="ARBA" id="ARBA00023136"/>
    </source>
</evidence>
<evidence type="ECO:0000256" key="4">
    <source>
        <dbReference type="ARBA" id="ARBA00022692"/>
    </source>
</evidence>
<comment type="subcellular location">
    <subcellularLocation>
        <location evidence="1">Membrane</location>
        <topology evidence="1">Multi-pass membrane protein</topology>
    </subcellularLocation>
</comment>
<accession>A0A1F2P5X1</accession>
<dbReference type="GO" id="GO:0097272">
    <property type="term" value="P:ammonium homeostasis"/>
    <property type="evidence" value="ECO:0007669"/>
    <property type="project" value="TreeGrafter"/>
</dbReference>
<dbReference type="STRING" id="1839936.SBU_000510"/>
<name>A0A1F2P5X1_9EURY</name>
<dbReference type="PANTHER" id="PTHR11730:SF6">
    <property type="entry name" value="AMMONIUM TRANSPORTER"/>
    <property type="match status" value="1"/>
</dbReference>
<dbReference type="GO" id="GO:0008519">
    <property type="term" value="F:ammonium channel activity"/>
    <property type="evidence" value="ECO:0007669"/>
    <property type="project" value="InterPro"/>
</dbReference>
<gene>
    <name evidence="11" type="ORF">SBU_000510</name>
</gene>
<comment type="function">
    <text evidence="8">Involved in the uptake of ammonium/ammonia (NH(4)(+)/NH(3)). Transport is electrogenic.</text>
</comment>
<evidence type="ECO:0000256" key="9">
    <source>
        <dbReference type="SAM" id="Phobius"/>
    </source>
</evidence>
<evidence type="ECO:0000256" key="1">
    <source>
        <dbReference type="ARBA" id="ARBA00004141"/>
    </source>
</evidence>
<dbReference type="AlphaFoldDB" id="A0A1F2P5X1"/>
<evidence type="ECO:0000259" key="10">
    <source>
        <dbReference type="Pfam" id="PF00909"/>
    </source>
</evidence>
<proteinExistence type="inferred from homology"/>
<dbReference type="PANTHER" id="PTHR11730">
    <property type="entry name" value="AMMONIUM TRANSPORTER"/>
    <property type="match status" value="1"/>
</dbReference>
<comment type="similarity">
    <text evidence="2">Belongs to the ammonia transporter channel (TC 1.A.11.2) family.</text>
</comment>
<dbReference type="Gene3D" id="1.10.3430.10">
    <property type="entry name" value="Ammonium transporter AmtB like domains"/>
    <property type="match status" value="1"/>
</dbReference>
<dbReference type="GO" id="GO:0016020">
    <property type="term" value="C:membrane"/>
    <property type="evidence" value="ECO:0007669"/>
    <property type="project" value="UniProtKB-SubCell"/>
</dbReference>
<feature type="transmembrane region" description="Helical" evidence="9">
    <location>
        <begin position="77"/>
        <end position="97"/>
    </location>
</feature>
<dbReference type="SUPFAM" id="SSF111352">
    <property type="entry name" value="Ammonium transporter"/>
    <property type="match status" value="1"/>
</dbReference>
<dbReference type="Pfam" id="PF00909">
    <property type="entry name" value="Ammonium_transp"/>
    <property type="match status" value="1"/>
</dbReference>
<reference evidence="11" key="1">
    <citation type="submission" date="2016-05" db="EMBL/GenBank/DDBJ databases">
        <title>Microbial consortia oxidize butane by reversing methanogenesis.</title>
        <authorList>
            <person name="Laso-Perez R."/>
            <person name="Richter M."/>
            <person name="Wegener G."/>
            <person name="Musat F."/>
        </authorList>
    </citation>
    <scope>NUCLEOTIDE SEQUENCE [LARGE SCALE GENOMIC DNA]</scope>
    <source>
        <strain evidence="11">BOX1</strain>
    </source>
</reference>
<dbReference type="InterPro" id="IPR024041">
    <property type="entry name" value="NH4_transpt_AmtB-like_dom"/>
</dbReference>
<dbReference type="PATRIC" id="fig|1839936.3.peg.517"/>
<feature type="transmembrane region" description="Helical" evidence="9">
    <location>
        <begin position="40"/>
        <end position="65"/>
    </location>
</feature>
<organism evidence="11 12">
    <name type="scientific">Candidatus Syntropharchaeum butanivorans</name>
    <dbReference type="NCBI Taxonomy" id="1839936"/>
    <lineage>
        <taxon>Archaea</taxon>
        <taxon>Methanobacteriati</taxon>
        <taxon>Methanobacteriota</taxon>
        <taxon>Stenosarchaea group</taxon>
        <taxon>Methanomicrobia</taxon>
        <taxon>Methanosarcinales</taxon>
        <taxon>ANME-2 cluster</taxon>
        <taxon>Candidatus Syntropharchaeum</taxon>
    </lineage>
</organism>
<dbReference type="Proteomes" id="UP000185779">
    <property type="component" value="Unassembled WGS sequence"/>
</dbReference>
<dbReference type="InterPro" id="IPR029020">
    <property type="entry name" value="Ammonium/urea_transptr"/>
</dbReference>
<evidence type="ECO:0000256" key="7">
    <source>
        <dbReference type="ARBA" id="ARBA00023177"/>
    </source>
</evidence>
<feature type="domain" description="Ammonium transporter AmtB-like" evidence="10">
    <location>
        <begin position="1"/>
        <end position="98"/>
    </location>
</feature>
<evidence type="ECO:0000313" key="11">
    <source>
        <dbReference type="EMBL" id="OFV66543.1"/>
    </source>
</evidence>
<protein>
    <submittedName>
        <fullName evidence="11">Ammonium transporter</fullName>
    </submittedName>
</protein>
<keyword evidence="12" id="KW-1185">Reference proteome</keyword>
<keyword evidence="3" id="KW-0813">Transport</keyword>
<evidence type="ECO:0000256" key="5">
    <source>
        <dbReference type="ARBA" id="ARBA00022989"/>
    </source>
</evidence>
<keyword evidence="4 9" id="KW-0812">Transmembrane</keyword>
<sequence>MIYSAVICAIIYPIYGHWLWGGGWLSSTDFMIKLGGGYGALDFAGSGVVHAIGRYVPLAACLLFGPRIGKYDNQGRPIPIPGHSISLAVLGAFILWFG</sequence>
<keyword evidence="7" id="KW-0924">Ammonia transport</keyword>
<keyword evidence="6 9" id="KW-0472">Membrane</keyword>
<evidence type="ECO:0000256" key="2">
    <source>
        <dbReference type="ARBA" id="ARBA00005887"/>
    </source>
</evidence>
<evidence type="ECO:0000313" key="12">
    <source>
        <dbReference type="Proteomes" id="UP000185779"/>
    </source>
</evidence>
<evidence type="ECO:0000256" key="3">
    <source>
        <dbReference type="ARBA" id="ARBA00022448"/>
    </source>
</evidence>
<comment type="caution">
    <text evidence="11">The sequence shown here is derived from an EMBL/GenBank/DDBJ whole genome shotgun (WGS) entry which is preliminary data.</text>
</comment>
<keyword evidence="5 9" id="KW-1133">Transmembrane helix</keyword>